<dbReference type="InterPro" id="IPR011109">
    <property type="entry name" value="DNA_bind_recombinase_dom"/>
</dbReference>
<dbReference type="Proteomes" id="UP000620075">
    <property type="component" value="Unassembled WGS sequence"/>
</dbReference>
<dbReference type="PROSITE" id="PS51737">
    <property type="entry name" value="RECOMBINASE_DNA_BIND"/>
    <property type="match status" value="1"/>
</dbReference>
<gene>
    <name evidence="2" type="ORF">JF888_15675</name>
</gene>
<protein>
    <submittedName>
        <fullName evidence="2">Recombinase family protein</fullName>
    </submittedName>
</protein>
<organism evidence="2 3">
    <name type="scientific">Candidatus Dormiibacter inghamiae</name>
    <dbReference type="NCBI Taxonomy" id="3127013"/>
    <lineage>
        <taxon>Bacteria</taxon>
        <taxon>Bacillati</taxon>
        <taxon>Candidatus Dormiibacterota</taxon>
        <taxon>Candidatus Dormibacteria</taxon>
        <taxon>Candidatus Dormibacterales</taxon>
        <taxon>Candidatus Dormibacteraceae</taxon>
        <taxon>Candidatus Dormiibacter</taxon>
    </lineage>
</organism>
<sequence length="205" mass="23288">MRIDPPAESAFRPEAWVTFHRAMVGMSAPWWKRPTRGQASVVYEFVILSDSSRSAEKFMHGIKVLMAKNYIDNLAEEVSKGLREKAEQGMWPSFAPLGYRNVSVEDGRRGIEPDPERAPLIAQLFEWYSTGDYSLKGVAQKAQQAGITFRKSGGPLPTPTIHKILRHRIYTGEFSWKGRIYPGKYEPIISKDLFERVQDVLDGRG</sequence>
<reference evidence="2 3" key="1">
    <citation type="submission" date="2020-10" db="EMBL/GenBank/DDBJ databases">
        <title>Ca. Dormibacterota MAGs.</title>
        <authorList>
            <person name="Montgomery K."/>
        </authorList>
    </citation>
    <scope>NUCLEOTIDE SEQUENCE [LARGE SCALE GENOMIC DNA]</scope>
    <source>
        <strain evidence="2">SC8811_S16_3</strain>
    </source>
</reference>
<dbReference type="InterPro" id="IPR038109">
    <property type="entry name" value="DNA_bind_recomb_sf"/>
</dbReference>
<dbReference type="EMBL" id="JAEKNQ010000060">
    <property type="protein sequence ID" value="MBJ7604595.1"/>
    <property type="molecule type" value="Genomic_DNA"/>
</dbReference>
<evidence type="ECO:0000313" key="2">
    <source>
        <dbReference type="EMBL" id="MBJ7604595.1"/>
    </source>
</evidence>
<evidence type="ECO:0000259" key="1">
    <source>
        <dbReference type="PROSITE" id="PS51737"/>
    </source>
</evidence>
<dbReference type="InterPro" id="IPR050639">
    <property type="entry name" value="SSR_resolvase"/>
</dbReference>
<evidence type="ECO:0000313" key="3">
    <source>
        <dbReference type="Proteomes" id="UP000620075"/>
    </source>
</evidence>
<accession>A0A934N8B6</accession>
<proteinExistence type="predicted"/>
<name>A0A934N8B6_9BACT</name>
<dbReference type="GO" id="GO:0000150">
    <property type="term" value="F:DNA strand exchange activity"/>
    <property type="evidence" value="ECO:0007669"/>
    <property type="project" value="InterPro"/>
</dbReference>
<feature type="domain" description="Recombinase" evidence="1">
    <location>
        <begin position="96"/>
        <end position="205"/>
    </location>
</feature>
<dbReference type="PANTHER" id="PTHR30461">
    <property type="entry name" value="DNA-INVERTASE FROM LAMBDOID PROPHAGE"/>
    <property type="match status" value="1"/>
</dbReference>
<dbReference type="AlphaFoldDB" id="A0A934N8B6"/>
<dbReference type="Pfam" id="PF07508">
    <property type="entry name" value="Recombinase"/>
    <property type="match status" value="1"/>
</dbReference>
<comment type="caution">
    <text evidence="2">The sequence shown here is derived from an EMBL/GenBank/DDBJ whole genome shotgun (WGS) entry which is preliminary data.</text>
</comment>
<dbReference type="RefSeq" id="WP_338182481.1">
    <property type="nucleotide sequence ID" value="NZ_JAEKNQ010000060.1"/>
</dbReference>
<dbReference type="PANTHER" id="PTHR30461:SF23">
    <property type="entry name" value="DNA RECOMBINASE-RELATED"/>
    <property type="match status" value="1"/>
</dbReference>
<dbReference type="Gene3D" id="3.90.1750.20">
    <property type="entry name" value="Putative Large Serine Recombinase, Chain B, Domain 2"/>
    <property type="match status" value="1"/>
</dbReference>
<dbReference type="GO" id="GO:0003677">
    <property type="term" value="F:DNA binding"/>
    <property type="evidence" value="ECO:0007669"/>
    <property type="project" value="InterPro"/>
</dbReference>